<comment type="caution">
    <text evidence="6">The sequence shown here is derived from an EMBL/GenBank/DDBJ whole genome shotgun (WGS) entry which is preliminary data.</text>
</comment>
<proteinExistence type="predicted"/>
<dbReference type="Pfam" id="PF00182">
    <property type="entry name" value="Glyco_hydro_19"/>
    <property type="match status" value="1"/>
</dbReference>
<dbReference type="InterPro" id="IPR023346">
    <property type="entry name" value="Lysozyme-like_dom_sf"/>
</dbReference>
<dbReference type="PANTHER" id="PTHR22595">
    <property type="entry name" value="CHITINASE-RELATED"/>
    <property type="match status" value="1"/>
</dbReference>
<keyword evidence="4" id="KW-0732">Signal</keyword>
<dbReference type="AlphaFoldDB" id="A0ABD3PQK2"/>
<feature type="region of interest" description="Disordered" evidence="3">
    <location>
        <begin position="315"/>
        <end position="527"/>
    </location>
</feature>
<evidence type="ECO:0000256" key="1">
    <source>
        <dbReference type="ARBA" id="ARBA00022821"/>
    </source>
</evidence>
<keyword evidence="7" id="KW-1185">Reference proteome</keyword>
<sequence length="591" mass="62817">MESSFSFVLLSPIIFCNVVAADFSTILTETVFKQIAPSASAPYTYAGFVQAVNNWNANNANNLIFSGSTEMQQRHELAAFFGNTLHESDAFRAPREYFMCQYNTIYNSDLYCELPSTQFDFAYEQYCSTNHQDPATGDYEDGCNCALHQPDNPPGGTYVLADKLYFGRGAIQLSWNYNYIDASKALTGSSALLCQSPDLVATDPVYAWGTALWFWTMNTGSVGKTCSTAILTDGDFGGTVNAINGGLECPAAQGHGPSLQQQLNYYCQAATALNIDALLTFKGCSGLQTSFDSCAVSGGNCVSFSNYFITYSKPTEPPTSSPTTLSPTQKPTTIAPSSSPIKSPTFSPTTLSPTQKPTEPPTSSPTTLSPTQKPTEPPTSSPTTLSPTQKPTTATPSSSPIKLPTFSPTTLSPTQKPTEPPTTSPTTLSPTQKPTAAPTSSPTTLSPTLKPTTATPSTSPTKVPTSSPTTLSSTQKPTEPPTTSPITLSPTLKPTTISPTQRPTLNPTRQPVTASPTRNGATGKYYPNWSSPSGPHVCLLDDGSLVVPAGAPLYSDLSTCCAQHYSWSTDQCNGVISGPSNMYYPTYQCLG</sequence>
<dbReference type="GO" id="GO:0006952">
    <property type="term" value="P:defense response"/>
    <property type="evidence" value="ECO:0007669"/>
    <property type="project" value="UniProtKB-KW"/>
</dbReference>
<feature type="chain" id="PRO_5044756592" description="Glycoside hydrolase family 19 catalytic domain-containing protein" evidence="4">
    <location>
        <begin position="22"/>
        <end position="591"/>
    </location>
</feature>
<feature type="signal peptide" evidence="4">
    <location>
        <begin position="1"/>
        <end position="21"/>
    </location>
</feature>
<feature type="compositionally biased region" description="Polar residues" evidence="3">
    <location>
        <begin position="501"/>
        <end position="520"/>
    </location>
</feature>
<dbReference type="InterPro" id="IPR000726">
    <property type="entry name" value="Glyco_hydro_19_cat"/>
</dbReference>
<accession>A0ABD3PQK2</accession>
<evidence type="ECO:0000256" key="3">
    <source>
        <dbReference type="SAM" id="MobiDB-lite"/>
    </source>
</evidence>
<protein>
    <recommendedName>
        <fullName evidence="5">Glycoside hydrolase family 19 catalytic domain-containing protein</fullName>
    </recommendedName>
</protein>
<feature type="domain" description="Glycoside hydrolase family 19 catalytic" evidence="5">
    <location>
        <begin position="161"/>
        <end position="276"/>
    </location>
</feature>
<evidence type="ECO:0000259" key="5">
    <source>
        <dbReference type="Pfam" id="PF00182"/>
    </source>
</evidence>
<feature type="compositionally biased region" description="Low complexity" evidence="3">
    <location>
        <begin position="403"/>
        <end position="417"/>
    </location>
</feature>
<evidence type="ECO:0000313" key="6">
    <source>
        <dbReference type="EMBL" id="KAL3790433.1"/>
    </source>
</evidence>
<dbReference type="SUPFAM" id="SSF53955">
    <property type="entry name" value="Lysozyme-like"/>
    <property type="match status" value="1"/>
</dbReference>
<feature type="compositionally biased region" description="Low complexity" evidence="3">
    <location>
        <begin position="364"/>
        <end position="374"/>
    </location>
</feature>
<dbReference type="Proteomes" id="UP001530400">
    <property type="component" value="Unassembled WGS sequence"/>
</dbReference>
<feature type="compositionally biased region" description="Low complexity" evidence="3">
    <location>
        <begin position="484"/>
        <end position="500"/>
    </location>
</feature>
<feature type="compositionally biased region" description="Low complexity" evidence="3">
    <location>
        <begin position="321"/>
        <end position="333"/>
    </location>
</feature>
<reference evidence="6 7" key="1">
    <citation type="submission" date="2024-10" db="EMBL/GenBank/DDBJ databases">
        <title>Updated reference genomes for cyclostephanoid diatoms.</title>
        <authorList>
            <person name="Roberts W.R."/>
            <person name="Alverson A.J."/>
        </authorList>
    </citation>
    <scope>NUCLEOTIDE SEQUENCE [LARGE SCALE GENOMIC DNA]</scope>
    <source>
        <strain evidence="6 7">AJA010-31</strain>
    </source>
</reference>
<feature type="compositionally biased region" description="Low complexity" evidence="3">
    <location>
        <begin position="424"/>
        <end position="477"/>
    </location>
</feature>
<keyword evidence="2" id="KW-1015">Disulfide bond</keyword>
<organism evidence="6 7">
    <name type="scientific">Cyclotella atomus</name>
    <dbReference type="NCBI Taxonomy" id="382360"/>
    <lineage>
        <taxon>Eukaryota</taxon>
        <taxon>Sar</taxon>
        <taxon>Stramenopiles</taxon>
        <taxon>Ochrophyta</taxon>
        <taxon>Bacillariophyta</taxon>
        <taxon>Coscinodiscophyceae</taxon>
        <taxon>Thalassiosirophycidae</taxon>
        <taxon>Stephanodiscales</taxon>
        <taxon>Stephanodiscaceae</taxon>
        <taxon>Cyclotella</taxon>
    </lineage>
</organism>
<name>A0ABD3PQK2_9STRA</name>
<keyword evidence="1" id="KW-0611">Plant defense</keyword>
<gene>
    <name evidence="6" type="ORF">ACHAWO_007123</name>
</gene>
<dbReference type="PANTHER" id="PTHR22595:SF79">
    <property type="entry name" value="CHITINASE 12"/>
    <property type="match status" value="1"/>
</dbReference>
<feature type="compositionally biased region" description="Low complexity" evidence="3">
    <location>
        <begin position="381"/>
        <end position="395"/>
    </location>
</feature>
<feature type="compositionally biased region" description="Low complexity" evidence="3">
    <location>
        <begin position="343"/>
        <end position="357"/>
    </location>
</feature>
<evidence type="ECO:0000256" key="4">
    <source>
        <dbReference type="SAM" id="SignalP"/>
    </source>
</evidence>
<dbReference type="Gene3D" id="3.30.20.10">
    <property type="entry name" value="Endochitinase, domain 2"/>
    <property type="match status" value="1"/>
</dbReference>
<dbReference type="EMBL" id="JALLPJ020000501">
    <property type="protein sequence ID" value="KAL3790433.1"/>
    <property type="molecule type" value="Genomic_DNA"/>
</dbReference>
<dbReference type="CDD" id="cd00325">
    <property type="entry name" value="chitinase_GH19"/>
    <property type="match status" value="1"/>
</dbReference>
<evidence type="ECO:0000313" key="7">
    <source>
        <dbReference type="Proteomes" id="UP001530400"/>
    </source>
</evidence>
<evidence type="ECO:0000256" key="2">
    <source>
        <dbReference type="ARBA" id="ARBA00023157"/>
    </source>
</evidence>
<dbReference type="Gene3D" id="1.10.530.10">
    <property type="match status" value="1"/>
</dbReference>